<organism evidence="5 6">
    <name type="scientific">Halosolutus amylolyticus</name>
    <dbReference type="NCBI Taxonomy" id="2932267"/>
    <lineage>
        <taxon>Archaea</taxon>
        <taxon>Methanobacteriati</taxon>
        <taxon>Methanobacteriota</taxon>
        <taxon>Stenosarchaea group</taxon>
        <taxon>Halobacteria</taxon>
        <taxon>Halobacteriales</taxon>
        <taxon>Natrialbaceae</taxon>
        <taxon>Halosolutus</taxon>
    </lineage>
</organism>
<protein>
    <submittedName>
        <fullName evidence="5">TrmB family transcriptional regulator</fullName>
    </submittedName>
</protein>
<dbReference type="SUPFAM" id="SSF159071">
    <property type="entry name" value="TrmB C-terminal domain-like"/>
    <property type="match status" value="1"/>
</dbReference>
<dbReference type="PANTHER" id="PTHR34293:SF1">
    <property type="entry name" value="HTH-TYPE TRANSCRIPTIONAL REGULATOR TRMBL2"/>
    <property type="match status" value="1"/>
</dbReference>
<dbReference type="InterPro" id="IPR021586">
    <property type="entry name" value="Tscrpt_reg_TrmB_C"/>
</dbReference>
<accession>A0ABD5PU47</accession>
<dbReference type="SUPFAM" id="SSF46785">
    <property type="entry name" value="Winged helix' DNA-binding domain"/>
    <property type="match status" value="1"/>
</dbReference>
<dbReference type="RefSeq" id="WP_250141900.1">
    <property type="nucleotide sequence ID" value="NZ_JALIQP010000005.1"/>
</dbReference>
<name>A0ABD5PU47_9EURY</name>
<proteinExistence type="inferred from homology"/>
<comment type="caution">
    <text evidence="5">The sequence shown here is derived from an EMBL/GenBank/DDBJ whole genome shotgun (WGS) entry which is preliminary data.</text>
</comment>
<gene>
    <name evidence="5" type="ORF">ACFO5R_19320</name>
</gene>
<dbReference type="PANTHER" id="PTHR34293">
    <property type="entry name" value="HTH-TYPE TRANSCRIPTIONAL REGULATOR TRMBL2"/>
    <property type="match status" value="1"/>
</dbReference>
<keyword evidence="6" id="KW-1185">Reference proteome</keyword>
<evidence type="ECO:0000259" key="4">
    <source>
        <dbReference type="Pfam" id="PF11495"/>
    </source>
</evidence>
<dbReference type="Pfam" id="PF11495">
    <property type="entry name" value="Regulator_TrmB"/>
    <property type="match status" value="1"/>
</dbReference>
<sequence length="380" mass="42644">MDRDPLRNALEDAGLTSYQADAYITLLEQGMMPAVEVAKQCSVPVSQIYDVLRALERMDYIETHDQDKLHARPKEPIDVLRELRSRGERMNEAADSIEDRWEQPAVSDHKVGVVKHEETVIDRARDLIRDAESFIELSANVDQFRSLTSALADARDRGVITNVAVYGTEVEDGIANVELDETVTEIRACQIPGPFLLIADRTQTCFTPNDWANRPFGVLIDDYLLSFIFHWYFQTGVWALWETVYEDTAPPYVYMTLEEFVRDVGPLWEDVANVAVTIEGAWVETNEPCQITGVVTDIWYPGVYRSEGRPSFEELAGFLQLELAADGDLYSVGGWGAVYEDIEAVRITLEEIALEDPTSGVEVDPGAADVPAIERASEDD</sequence>
<feature type="region of interest" description="Disordered" evidence="2">
    <location>
        <begin position="359"/>
        <end position="380"/>
    </location>
</feature>
<evidence type="ECO:0000313" key="5">
    <source>
        <dbReference type="EMBL" id="MFC4544080.1"/>
    </source>
</evidence>
<dbReference type="InterPro" id="IPR051797">
    <property type="entry name" value="TrmB-like"/>
</dbReference>
<evidence type="ECO:0000313" key="6">
    <source>
        <dbReference type="Proteomes" id="UP001595898"/>
    </source>
</evidence>
<feature type="domain" description="Transcription regulator TrmB C-terminal" evidence="4">
    <location>
        <begin position="111"/>
        <end position="350"/>
    </location>
</feature>
<dbReference type="AlphaFoldDB" id="A0ABD5PU47"/>
<dbReference type="EMBL" id="JBHSFA010000009">
    <property type="protein sequence ID" value="MFC4544080.1"/>
    <property type="molecule type" value="Genomic_DNA"/>
</dbReference>
<reference evidence="5 6" key="1">
    <citation type="journal article" date="2019" name="Int. J. Syst. Evol. Microbiol.">
        <title>The Global Catalogue of Microorganisms (GCM) 10K type strain sequencing project: providing services to taxonomists for standard genome sequencing and annotation.</title>
        <authorList>
            <consortium name="The Broad Institute Genomics Platform"/>
            <consortium name="The Broad Institute Genome Sequencing Center for Infectious Disease"/>
            <person name="Wu L."/>
            <person name="Ma J."/>
        </authorList>
    </citation>
    <scope>NUCLEOTIDE SEQUENCE [LARGE SCALE GENOMIC DNA]</scope>
    <source>
        <strain evidence="5 6">WLHS5</strain>
    </source>
</reference>
<feature type="domain" description="Transcription regulator TrmB N-terminal" evidence="3">
    <location>
        <begin position="10"/>
        <end position="68"/>
    </location>
</feature>
<dbReference type="Gene3D" id="1.10.10.10">
    <property type="entry name" value="Winged helix-like DNA-binding domain superfamily/Winged helix DNA-binding domain"/>
    <property type="match status" value="1"/>
</dbReference>
<dbReference type="InterPro" id="IPR002831">
    <property type="entry name" value="Tscrpt_reg_TrmB_N"/>
</dbReference>
<evidence type="ECO:0000256" key="2">
    <source>
        <dbReference type="SAM" id="MobiDB-lite"/>
    </source>
</evidence>
<dbReference type="InterPro" id="IPR036388">
    <property type="entry name" value="WH-like_DNA-bd_sf"/>
</dbReference>
<evidence type="ECO:0000259" key="3">
    <source>
        <dbReference type="Pfam" id="PF01978"/>
    </source>
</evidence>
<dbReference type="Pfam" id="PF01978">
    <property type="entry name" value="TrmB"/>
    <property type="match status" value="1"/>
</dbReference>
<dbReference type="InterPro" id="IPR036390">
    <property type="entry name" value="WH_DNA-bd_sf"/>
</dbReference>
<evidence type="ECO:0000256" key="1">
    <source>
        <dbReference type="ARBA" id="ARBA00007287"/>
    </source>
</evidence>
<dbReference type="Proteomes" id="UP001595898">
    <property type="component" value="Unassembled WGS sequence"/>
</dbReference>
<comment type="similarity">
    <text evidence="1">Belongs to the transcriptional regulator TrmB family.</text>
</comment>